<proteinExistence type="inferred from homology"/>
<name>A0ABQ9F3L8_TEGGR</name>
<dbReference type="EMBL" id="JARBDR010000440">
    <property type="protein sequence ID" value="KAJ8311990.1"/>
    <property type="molecule type" value="Genomic_DNA"/>
</dbReference>
<reference evidence="5 6" key="1">
    <citation type="submission" date="2022-12" db="EMBL/GenBank/DDBJ databases">
        <title>Chromosome-level genome of Tegillarca granosa.</title>
        <authorList>
            <person name="Kim J."/>
        </authorList>
    </citation>
    <scope>NUCLEOTIDE SEQUENCE [LARGE SCALE GENOMIC DNA]</scope>
    <source>
        <strain evidence="5">Teg-2019</strain>
        <tissue evidence="5">Adductor muscle</tissue>
    </source>
</reference>
<evidence type="ECO:0000256" key="2">
    <source>
        <dbReference type="ARBA" id="ARBA00010869"/>
    </source>
</evidence>
<feature type="domain" description="Tryptophan synthase beta chain-like PALP" evidence="4">
    <location>
        <begin position="30"/>
        <end position="179"/>
    </location>
</feature>
<sequence>MLKRELQERYFYLFDLSGDSFCILQVLCAKERDPNLQGVITHSSGNHGQALSWAASEVGVECCVVLPKDTPKSQIDAIKGYGAEIVMCEPTQQSRYNSFYLCKFIEELFQSYLSLTLAKVSVMAQPLWFTGTIALELLQQVKSLDAILVHGYEGGMAAGICLYAKAVKPDIKALDATSSVSSLLCKKET</sequence>
<accession>A0ABQ9F3L8</accession>
<evidence type="ECO:0000313" key="6">
    <source>
        <dbReference type="Proteomes" id="UP001217089"/>
    </source>
</evidence>
<comment type="caution">
    <text evidence="5">The sequence shown here is derived from an EMBL/GenBank/DDBJ whole genome shotgun (WGS) entry which is preliminary data.</text>
</comment>
<evidence type="ECO:0000313" key="5">
    <source>
        <dbReference type="EMBL" id="KAJ8311990.1"/>
    </source>
</evidence>
<gene>
    <name evidence="5" type="ORF">KUTeg_009363</name>
</gene>
<dbReference type="Proteomes" id="UP001217089">
    <property type="component" value="Unassembled WGS sequence"/>
</dbReference>
<evidence type="ECO:0000256" key="1">
    <source>
        <dbReference type="ARBA" id="ARBA00001933"/>
    </source>
</evidence>
<keyword evidence="3" id="KW-0663">Pyridoxal phosphate</keyword>
<protein>
    <recommendedName>
        <fullName evidence="4">Tryptophan synthase beta chain-like PALP domain-containing protein</fullName>
    </recommendedName>
</protein>
<comment type="similarity">
    <text evidence="2">Belongs to the serine/threonine dehydratase family.</text>
</comment>
<dbReference type="Gene3D" id="3.40.50.1100">
    <property type="match status" value="2"/>
</dbReference>
<dbReference type="SUPFAM" id="SSF53686">
    <property type="entry name" value="Tryptophan synthase beta subunit-like PLP-dependent enzymes"/>
    <property type="match status" value="1"/>
</dbReference>
<dbReference type="PANTHER" id="PTHR43050">
    <property type="entry name" value="SERINE / THREONINE RACEMASE FAMILY MEMBER"/>
    <property type="match status" value="1"/>
</dbReference>
<dbReference type="Pfam" id="PF00291">
    <property type="entry name" value="PALP"/>
    <property type="match status" value="1"/>
</dbReference>
<evidence type="ECO:0000259" key="4">
    <source>
        <dbReference type="Pfam" id="PF00291"/>
    </source>
</evidence>
<evidence type="ECO:0000256" key="3">
    <source>
        <dbReference type="ARBA" id="ARBA00022898"/>
    </source>
</evidence>
<dbReference type="InterPro" id="IPR036052">
    <property type="entry name" value="TrpB-like_PALP_sf"/>
</dbReference>
<dbReference type="InterPro" id="IPR001926">
    <property type="entry name" value="TrpB-like_PALP"/>
</dbReference>
<keyword evidence="6" id="KW-1185">Reference proteome</keyword>
<dbReference type="PANTHER" id="PTHR43050:SF1">
    <property type="entry name" value="SERINE RACEMASE"/>
    <property type="match status" value="1"/>
</dbReference>
<organism evidence="5 6">
    <name type="scientific">Tegillarca granosa</name>
    <name type="common">Malaysian cockle</name>
    <name type="synonym">Anadara granosa</name>
    <dbReference type="NCBI Taxonomy" id="220873"/>
    <lineage>
        <taxon>Eukaryota</taxon>
        <taxon>Metazoa</taxon>
        <taxon>Spiralia</taxon>
        <taxon>Lophotrochozoa</taxon>
        <taxon>Mollusca</taxon>
        <taxon>Bivalvia</taxon>
        <taxon>Autobranchia</taxon>
        <taxon>Pteriomorphia</taxon>
        <taxon>Arcoida</taxon>
        <taxon>Arcoidea</taxon>
        <taxon>Arcidae</taxon>
        <taxon>Tegillarca</taxon>
    </lineage>
</organism>
<comment type="cofactor">
    <cofactor evidence="1">
        <name>pyridoxal 5'-phosphate</name>
        <dbReference type="ChEBI" id="CHEBI:597326"/>
    </cofactor>
</comment>